<comment type="caution">
    <text evidence="1">The sequence shown here is derived from an EMBL/GenBank/DDBJ whole genome shotgun (WGS) entry which is preliminary data.</text>
</comment>
<dbReference type="PATRIC" id="fig|1615673.3.peg.176"/>
<gene>
    <name evidence="1" type="ORF">TX23_22870</name>
</gene>
<name>A0A0R3AFC2_9PSED</name>
<proteinExistence type="predicted"/>
<organism evidence="1 2">
    <name type="scientific">Pseudomonas paralactis</name>
    <dbReference type="NCBI Taxonomy" id="1615673"/>
    <lineage>
        <taxon>Bacteria</taxon>
        <taxon>Pseudomonadati</taxon>
        <taxon>Pseudomonadota</taxon>
        <taxon>Gammaproteobacteria</taxon>
        <taxon>Pseudomonadales</taxon>
        <taxon>Pseudomonadaceae</taxon>
        <taxon>Pseudomonas</taxon>
    </lineage>
</organism>
<protein>
    <submittedName>
        <fullName evidence="1">Uncharacterized protein</fullName>
    </submittedName>
</protein>
<dbReference type="Proteomes" id="UP000050852">
    <property type="component" value="Unassembled WGS sequence"/>
</dbReference>
<dbReference type="EMBL" id="JYLN01000010">
    <property type="protein sequence ID" value="KRP69732.1"/>
    <property type="molecule type" value="Genomic_DNA"/>
</dbReference>
<evidence type="ECO:0000313" key="1">
    <source>
        <dbReference type="EMBL" id="KRP69732.1"/>
    </source>
</evidence>
<accession>A0A0R3AFC2</accession>
<dbReference type="AlphaFoldDB" id="A0A0R3AFC2"/>
<sequence>MVSEQISPLTMRPNTMTIKITLHPGTVTEIKEYFFQQFSSYHVRIKPDDETAEVLIIVDHNPYLKVGDKVTFARNDGKLGGLAL</sequence>
<evidence type="ECO:0000313" key="2">
    <source>
        <dbReference type="Proteomes" id="UP000050852"/>
    </source>
</evidence>
<reference evidence="1 2" key="1">
    <citation type="submission" date="2015-02" db="EMBL/GenBank/DDBJ databases">
        <title>Two Pseudomonas sp. nov., isolated from raw milk.</title>
        <authorList>
            <person name="Wenning M."/>
            <person name="von Neubeck M."/>
            <person name="Huptas C."/>
            <person name="Scherer S."/>
        </authorList>
    </citation>
    <scope>NUCLEOTIDE SEQUENCE [LARGE SCALE GENOMIC DNA]</scope>
    <source>
        <strain evidence="1 2">DSM 29164</strain>
    </source>
</reference>